<evidence type="ECO:0000313" key="4">
    <source>
        <dbReference type="EMBL" id="MPL89333.1"/>
    </source>
</evidence>
<dbReference type="Pfam" id="PF00733">
    <property type="entry name" value="Asn_synthase"/>
    <property type="match status" value="2"/>
</dbReference>
<feature type="domain" description="Asparagine synthetase" evidence="3">
    <location>
        <begin position="227"/>
        <end position="299"/>
    </location>
</feature>
<dbReference type="EMBL" id="VSSQ01000277">
    <property type="protein sequence ID" value="MPL89333.1"/>
    <property type="molecule type" value="Genomic_DNA"/>
</dbReference>
<organism evidence="4">
    <name type="scientific">bioreactor metagenome</name>
    <dbReference type="NCBI Taxonomy" id="1076179"/>
    <lineage>
        <taxon>unclassified sequences</taxon>
        <taxon>metagenomes</taxon>
        <taxon>ecological metagenomes</taxon>
    </lineage>
</organism>
<dbReference type="InterPro" id="IPR014729">
    <property type="entry name" value="Rossmann-like_a/b/a_fold"/>
</dbReference>
<dbReference type="InterPro" id="IPR050795">
    <property type="entry name" value="Asn_Synthetase"/>
</dbReference>
<dbReference type="GO" id="GO:0006529">
    <property type="term" value="P:asparagine biosynthetic process"/>
    <property type="evidence" value="ECO:0007669"/>
    <property type="project" value="InterPro"/>
</dbReference>
<dbReference type="GO" id="GO:0005829">
    <property type="term" value="C:cytosol"/>
    <property type="evidence" value="ECO:0007669"/>
    <property type="project" value="TreeGrafter"/>
</dbReference>
<keyword evidence="2" id="KW-0067">ATP-binding</keyword>
<evidence type="ECO:0000256" key="2">
    <source>
        <dbReference type="ARBA" id="ARBA00022840"/>
    </source>
</evidence>
<dbReference type="SUPFAM" id="SSF52402">
    <property type="entry name" value="Adenine nucleotide alpha hydrolases-like"/>
    <property type="match status" value="1"/>
</dbReference>
<comment type="caution">
    <text evidence="4">The sequence shown here is derived from an EMBL/GenBank/DDBJ whole genome shotgun (WGS) entry which is preliminary data.</text>
</comment>
<dbReference type="GO" id="GO:0004066">
    <property type="term" value="F:asparagine synthase (glutamine-hydrolyzing) activity"/>
    <property type="evidence" value="ECO:0007669"/>
    <property type="project" value="InterPro"/>
</dbReference>
<evidence type="ECO:0000256" key="1">
    <source>
        <dbReference type="ARBA" id="ARBA00022741"/>
    </source>
</evidence>
<protein>
    <recommendedName>
        <fullName evidence="3">Asparagine synthetase domain-containing protein</fullName>
    </recommendedName>
</protein>
<dbReference type="CDD" id="cd01991">
    <property type="entry name" value="Asn_synthase_B_C"/>
    <property type="match status" value="1"/>
</dbReference>
<proteinExistence type="predicted"/>
<dbReference type="InterPro" id="IPR001962">
    <property type="entry name" value="Asn_synthase"/>
</dbReference>
<dbReference type="GO" id="GO:0005524">
    <property type="term" value="F:ATP binding"/>
    <property type="evidence" value="ECO:0007669"/>
    <property type="project" value="UniProtKB-KW"/>
</dbReference>
<dbReference type="AlphaFoldDB" id="A0A644VFC6"/>
<name>A0A644VFC6_9ZZZZ</name>
<evidence type="ECO:0000259" key="3">
    <source>
        <dbReference type="Pfam" id="PF00733"/>
    </source>
</evidence>
<sequence>MRLTGWMEENGRLLDPAEIETFSAARLSACGGEFLLETADSFIRDKYHIMPGIAEGKPVITAEPRVPDLPLGEAIETAVSLRAAKDAVTTLSGGVDSSLVAVLAGLPCIAVGLAGSHDLAAAEKTAEILGLPLTVKEIGTEDIRAALEAVLKVIPRITPLDAEIAVTGYFIAETAKEAGATRVLTGQAADELFGGYARYGRSADLRADLAADFAGLVVQRERDSAVAALFGVWYSLPFMDERVVSASRKFAPEELVCGDLRKTALRTAASKYLPEEIAWRPKKAMQYGSGVSAALAKIAKREGCRGSGELIEKLAAGKI</sequence>
<keyword evidence="1" id="KW-0547">Nucleotide-binding</keyword>
<reference evidence="4" key="1">
    <citation type="submission" date="2019-08" db="EMBL/GenBank/DDBJ databases">
        <authorList>
            <person name="Kucharzyk K."/>
            <person name="Murdoch R.W."/>
            <person name="Higgins S."/>
            <person name="Loffler F."/>
        </authorList>
    </citation>
    <scope>NUCLEOTIDE SEQUENCE</scope>
</reference>
<dbReference type="PANTHER" id="PTHR11772">
    <property type="entry name" value="ASPARAGINE SYNTHETASE"/>
    <property type="match status" value="1"/>
</dbReference>
<dbReference type="Gene3D" id="3.40.50.620">
    <property type="entry name" value="HUPs"/>
    <property type="match status" value="1"/>
</dbReference>
<gene>
    <name evidence="4" type="ORF">SDC9_35367</name>
</gene>
<feature type="domain" description="Asparagine synthetase" evidence="3">
    <location>
        <begin position="73"/>
        <end position="210"/>
    </location>
</feature>
<dbReference type="PANTHER" id="PTHR11772:SF2">
    <property type="entry name" value="ASPARAGINE SYNTHETASE [GLUTAMINE-HYDROLYZING]"/>
    <property type="match status" value="1"/>
</dbReference>
<accession>A0A644VFC6</accession>